<gene>
    <name evidence="1" type="ORF">LCI18_006106</name>
</gene>
<evidence type="ECO:0000313" key="2">
    <source>
        <dbReference type="Proteomes" id="UP000830768"/>
    </source>
</evidence>
<evidence type="ECO:0000313" key="1">
    <source>
        <dbReference type="EMBL" id="UPK95171.1"/>
    </source>
</evidence>
<dbReference type="Proteomes" id="UP000830768">
    <property type="component" value="Chromosome 5"/>
</dbReference>
<protein>
    <submittedName>
        <fullName evidence="1">Uncharacterized protein</fullName>
    </submittedName>
</protein>
<dbReference type="EMBL" id="CP090034">
    <property type="protein sequence ID" value="UPK95171.1"/>
    <property type="molecule type" value="Genomic_DNA"/>
</dbReference>
<accession>A0ACD3Z1V3</accession>
<proteinExistence type="predicted"/>
<reference evidence="1" key="1">
    <citation type="submission" date="2021-11" db="EMBL/GenBank/DDBJ databases">
        <title>Fusarium solani-melongenae Genome sequencing and assembly.</title>
        <authorList>
            <person name="Xie S."/>
            <person name="Huang L."/>
            <person name="Zhang X."/>
        </authorList>
    </citation>
    <scope>NUCLEOTIDE SEQUENCE</scope>
    <source>
        <strain evidence="1">CRI 24-3</strain>
    </source>
</reference>
<sequence length="327" mass="36533">MHKHNVVIGCLPSGVYGNTSAACVARDMVRSFPNLRFALMVGIGGGAPTPERDIRLGDVVVSEPKGELGEVLQYDLGKRLLNGEFKRAGQLNAPPRVLLGALPEVRRRHNDPRKRHSMDENLARMDDMPEYSRPTSDNLYRVDSRHHSGRTCDQYDPAGFVERPLRASDRAIAIHYSTIASGNSVMKNPTERDRYANDPELNVLCFEMEAAGLMNNFPCLVIGAGRRGGSEQEVSDVKQPLGLFASLGSKYLLLTCVSKRQVSEQVGEIVKWIVSWKEGEGPLPWDDFPQELDDLRAVERYLRKLLVALVERFNLSYVTTKAEPVKE</sequence>
<organism evidence="1 2">
    <name type="scientific">Fusarium solani subsp. cucurbitae</name>
    <name type="common">Neocosmosporum cucurbitae</name>
    <dbReference type="NCBI Taxonomy" id="2747967"/>
    <lineage>
        <taxon>Eukaryota</taxon>
        <taxon>Fungi</taxon>
        <taxon>Dikarya</taxon>
        <taxon>Ascomycota</taxon>
        <taxon>Pezizomycotina</taxon>
        <taxon>Sordariomycetes</taxon>
        <taxon>Hypocreomycetidae</taxon>
        <taxon>Hypocreales</taxon>
        <taxon>Nectriaceae</taxon>
        <taxon>Fusarium</taxon>
        <taxon>Fusarium solani species complex</taxon>
    </lineage>
</organism>
<name>A0ACD3Z1V3_FUSSC</name>
<keyword evidence="2" id="KW-1185">Reference proteome</keyword>